<proteinExistence type="predicted"/>
<dbReference type="Gene3D" id="3.30.470.20">
    <property type="entry name" value="ATP-grasp fold, B domain"/>
    <property type="match status" value="1"/>
</dbReference>
<reference evidence="4 5" key="1">
    <citation type="submission" date="2024-04" db="EMBL/GenBank/DDBJ databases">
        <title>Tritrichomonas musculus Genome.</title>
        <authorList>
            <person name="Alves-Ferreira E."/>
            <person name="Grigg M."/>
            <person name="Lorenzi H."/>
            <person name="Galac M."/>
        </authorList>
    </citation>
    <scope>NUCLEOTIDE SEQUENCE [LARGE SCALE GENOMIC DNA]</scope>
    <source>
        <strain evidence="4 5">EAF2021</strain>
    </source>
</reference>
<evidence type="ECO:0000256" key="3">
    <source>
        <dbReference type="ARBA" id="ARBA00022840"/>
    </source>
</evidence>
<dbReference type="Proteomes" id="UP001470230">
    <property type="component" value="Unassembled WGS sequence"/>
</dbReference>
<keyword evidence="2" id="KW-0547">Nucleotide-binding</keyword>
<dbReference type="PANTHER" id="PTHR12241">
    <property type="entry name" value="TUBULIN POLYGLUTAMYLASE"/>
    <property type="match status" value="1"/>
</dbReference>
<keyword evidence="1" id="KW-0436">Ligase</keyword>
<comment type="caution">
    <text evidence="4">The sequence shown here is derived from an EMBL/GenBank/DDBJ whole genome shotgun (WGS) entry which is preliminary data.</text>
</comment>
<evidence type="ECO:0000313" key="5">
    <source>
        <dbReference type="Proteomes" id="UP001470230"/>
    </source>
</evidence>
<accession>A0ABR2KF73</accession>
<keyword evidence="5" id="KW-1185">Reference proteome</keyword>
<protein>
    <submittedName>
        <fullName evidence="4">Positive regulation of cilium movement</fullName>
    </submittedName>
</protein>
<dbReference type="PANTHER" id="PTHR12241:SF154">
    <property type="entry name" value="TUBULIN POLYGLUTAMYLASE TTLL11"/>
    <property type="match status" value="1"/>
</dbReference>
<dbReference type="Pfam" id="PF03133">
    <property type="entry name" value="TTL"/>
    <property type="match status" value="1"/>
</dbReference>
<gene>
    <name evidence="4" type="ORF">M9Y10_034548</name>
</gene>
<sequence length="416" mass="48441">MSCICASLGQMRFRSIKEALHDARIPYDEINPLSVLIWQDSIKDTDYFSHLMPWQVVNRIPSLNILCRKAPMARLLERAQKEFPDIYNFFPKSFILPEQNDEFVRELSTTNKKYLVKPDMGSMGQGIIIIDPGTPYKPNDDLSVAQEYSESFLIDNTKFDLRIYVLICSVNPLRIYIYKDGLARFCSAQYSADSIYSQLTNVSLNKDNPEMEIARISQLISEIFPKMAAKGIDVDDLWFRIENVILLTIISSYRYLKKAEEYQCPPCTYPRCFQILGFDILLDPDLNPIVLEVNYRPNLDYYRGKERRMKVRMIKEAIQIAVPYGKAQDIILSKKWSLNSISWSRYFYNHPEIIKSCYAERAKVLENSLYNQIWPSSDPRREIYKNVIESLKNIPLESLPGFNLRISVNTENTEST</sequence>
<dbReference type="EMBL" id="JAPFFF010000005">
    <property type="protein sequence ID" value="KAK8889794.1"/>
    <property type="molecule type" value="Genomic_DNA"/>
</dbReference>
<name>A0ABR2KF73_9EUKA</name>
<dbReference type="InterPro" id="IPR004344">
    <property type="entry name" value="TTL/TTLL_fam"/>
</dbReference>
<evidence type="ECO:0000256" key="1">
    <source>
        <dbReference type="ARBA" id="ARBA00022598"/>
    </source>
</evidence>
<evidence type="ECO:0000313" key="4">
    <source>
        <dbReference type="EMBL" id="KAK8889794.1"/>
    </source>
</evidence>
<keyword evidence="3" id="KW-0067">ATP-binding</keyword>
<organism evidence="4 5">
    <name type="scientific">Tritrichomonas musculus</name>
    <dbReference type="NCBI Taxonomy" id="1915356"/>
    <lineage>
        <taxon>Eukaryota</taxon>
        <taxon>Metamonada</taxon>
        <taxon>Parabasalia</taxon>
        <taxon>Tritrichomonadida</taxon>
        <taxon>Tritrichomonadidae</taxon>
        <taxon>Tritrichomonas</taxon>
    </lineage>
</organism>
<evidence type="ECO:0000256" key="2">
    <source>
        <dbReference type="ARBA" id="ARBA00022741"/>
    </source>
</evidence>
<dbReference type="SUPFAM" id="SSF56059">
    <property type="entry name" value="Glutathione synthetase ATP-binding domain-like"/>
    <property type="match status" value="1"/>
</dbReference>
<dbReference type="PROSITE" id="PS51221">
    <property type="entry name" value="TTL"/>
    <property type="match status" value="1"/>
</dbReference>